<dbReference type="AlphaFoldDB" id="A0A1G2UTW8"/>
<evidence type="ECO:0000313" key="3">
    <source>
        <dbReference type="Proteomes" id="UP000177276"/>
    </source>
</evidence>
<dbReference type="Proteomes" id="UP000177276">
    <property type="component" value="Unassembled WGS sequence"/>
</dbReference>
<dbReference type="EMBL" id="MHWS01000003">
    <property type="protein sequence ID" value="OHB12839.1"/>
    <property type="molecule type" value="Genomic_DNA"/>
</dbReference>
<protein>
    <recommendedName>
        <fullName evidence="4">Type 4 fimbrial biogenesis protein PilX N-terminal domain-containing protein</fullName>
    </recommendedName>
</protein>
<gene>
    <name evidence="2" type="ORF">A3G46_02375</name>
</gene>
<evidence type="ECO:0000313" key="2">
    <source>
        <dbReference type="EMBL" id="OHB12839.1"/>
    </source>
</evidence>
<comment type="caution">
    <text evidence="2">The sequence shown here is derived from an EMBL/GenBank/DDBJ whole genome shotgun (WGS) entry which is preliminary data.</text>
</comment>
<sequence length="172" mass="18366">MLKIKKSKNEAGITLFIAVVIMGILLFISFAVLNITLKANIFATSGRDSQYAFYAADAGLECAIYWDSRSDPSEFDISTAGTITCAGQTITTNSQNPIPGTTTPSLIGGGGAANRTSKFGLRFNLVGSNPVNSCVIVTVTKKVDGTTDIESRGYNTCDTNNPRRIERGIEIK</sequence>
<keyword evidence="1" id="KW-0472">Membrane</keyword>
<keyword evidence="1" id="KW-1133">Transmembrane helix</keyword>
<reference evidence="2 3" key="1">
    <citation type="journal article" date="2016" name="Nat. Commun.">
        <title>Thousands of microbial genomes shed light on interconnected biogeochemical processes in an aquifer system.</title>
        <authorList>
            <person name="Anantharaman K."/>
            <person name="Brown C.T."/>
            <person name="Hug L.A."/>
            <person name="Sharon I."/>
            <person name="Castelle C.J."/>
            <person name="Probst A.J."/>
            <person name="Thomas B.C."/>
            <person name="Singh A."/>
            <person name="Wilkins M.J."/>
            <person name="Karaoz U."/>
            <person name="Brodie E.L."/>
            <person name="Williams K.H."/>
            <person name="Hubbard S.S."/>
            <person name="Banfield J.F."/>
        </authorList>
    </citation>
    <scope>NUCLEOTIDE SEQUENCE [LARGE SCALE GENOMIC DNA]</scope>
</reference>
<name>A0A1G2UTW8_9BACT</name>
<accession>A0A1G2UTW8</accession>
<evidence type="ECO:0008006" key="4">
    <source>
        <dbReference type="Google" id="ProtNLM"/>
    </source>
</evidence>
<evidence type="ECO:0000256" key="1">
    <source>
        <dbReference type="SAM" id="Phobius"/>
    </source>
</evidence>
<proteinExistence type="predicted"/>
<keyword evidence="1" id="KW-0812">Transmembrane</keyword>
<organism evidence="2 3">
    <name type="scientific">Candidatus Zambryskibacteria bacterium RIFCSPLOWO2_12_FULL_39_16</name>
    <dbReference type="NCBI Taxonomy" id="1802775"/>
    <lineage>
        <taxon>Bacteria</taxon>
        <taxon>Candidatus Zambryskiibacteriota</taxon>
    </lineage>
</organism>
<feature type="transmembrane region" description="Helical" evidence="1">
    <location>
        <begin position="12"/>
        <end position="33"/>
    </location>
</feature>